<protein>
    <submittedName>
        <fullName evidence="1">Uncharacterized protein</fullName>
    </submittedName>
</protein>
<name>A0A2N0Z457_9BACI</name>
<evidence type="ECO:0000313" key="1">
    <source>
        <dbReference type="EMBL" id="PKG24274.1"/>
    </source>
</evidence>
<comment type="caution">
    <text evidence="1">The sequence shown here is derived from an EMBL/GenBank/DDBJ whole genome shotgun (WGS) entry which is preliminary data.</text>
</comment>
<gene>
    <name evidence="1" type="ORF">CWS01_07750</name>
</gene>
<organism evidence="1 2">
    <name type="scientific">Niallia nealsonii</name>
    <dbReference type="NCBI Taxonomy" id="115979"/>
    <lineage>
        <taxon>Bacteria</taxon>
        <taxon>Bacillati</taxon>
        <taxon>Bacillota</taxon>
        <taxon>Bacilli</taxon>
        <taxon>Bacillales</taxon>
        <taxon>Bacillaceae</taxon>
        <taxon>Niallia</taxon>
    </lineage>
</organism>
<dbReference type="EMBL" id="PISE01000015">
    <property type="protein sequence ID" value="PKG24274.1"/>
    <property type="molecule type" value="Genomic_DNA"/>
</dbReference>
<sequence>MKELRELQKAGYKFIIDGGNVSYQNPNRLNPLNADSFRNKLVHLKQQKHRVYKFLLKQKVPP</sequence>
<proteinExistence type="predicted"/>
<dbReference type="Proteomes" id="UP000233375">
    <property type="component" value="Unassembled WGS sequence"/>
</dbReference>
<evidence type="ECO:0000313" key="2">
    <source>
        <dbReference type="Proteomes" id="UP000233375"/>
    </source>
</evidence>
<reference evidence="1 2" key="1">
    <citation type="journal article" date="2003" name="Int. J. Syst. Evol. Microbiol.">
        <title>Bacillus nealsonii sp. nov., isolated from a spacecraft-assembly facility, whose spores are gamma-radiation resistant.</title>
        <authorList>
            <person name="Venkateswaran K."/>
            <person name="Kempf M."/>
            <person name="Chen F."/>
            <person name="Satomi M."/>
            <person name="Nicholson W."/>
            <person name="Kern R."/>
        </authorList>
    </citation>
    <scope>NUCLEOTIDE SEQUENCE [LARGE SCALE GENOMIC DNA]</scope>
    <source>
        <strain evidence="1 2">FO-92</strain>
    </source>
</reference>
<keyword evidence="2" id="KW-1185">Reference proteome</keyword>
<dbReference type="AlphaFoldDB" id="A0A2N0Z457"/>
<accession>A0A2N0Z457</accession>
<dbReference type="RefSeq" id="WP_101176620.1">
    <property type="nucleotide sequence ID" value="NZ_PISE01000015.1"/>
</dbReference>